<evidence type="ECO:0000313" key="13">
    <source>
        <dbReference type="Proteomes" id="UP001165160"/>
    </source>
</evidence>
<dbReference type="EC" id="2.7.11.1" evidence="2"/>
<dbReference type="InterPro" id="IPR020859">
    <property type="entry name" value="ROC"/>
</dbReference>
<dbReference type="Proteomes" id="UP001165160">
    <property type="component" value="Unassembled WGS sequence"/>
</dbReference>
<feature type="compositionally biased region" description="Basic and acidic residues" evidence="10">
    <location>
        <begin position="388"/>
        <end position="399"/>
    </location>
</feature>
<feature type="region of interest" description="Disordered" evidence="10">
    <location>
        <begin position="583"/>
        <end position="620"/>
    </location>
</feature>
<name>A0A9W7BAR5_9STRA</name>
<dbReference type="GO" id="GO:0005524">
    <property type="term" value="F:ATP binding"/>
    <property type="evidence" value="ECO:0007669"/>
    <property type="project" value="UniProtKB-KW"/>
</dbReference>
<dbReference type="Pfam" id="PF16095">
    <property type="entry name" value="COR-A"/>
    <property type="match status" value="1"/>
</dbReference>
<comment type="caution">
    <text evidence="12">The sequence shown here is derived from an EMBL/GenBank/DDBJ whole genome shotgun (WGS) entry which is preliminary data.</text>
</comment>
<keyword evidence="3" id="KW-0808">Transferase</keyword>
<dbReference type="InterPro" id="IPR032171">
    <property type="entry name" value="COR-A"/>
</dbReference>
<feature type="compositionally biased region" description="Low complexity" evidence="10">
    <location>
        <begin position="344"/>
        <end position="386"/>
    </location>
</feature>
<dbReference type="Gene3D" id="1.20.920.60">
    <property type="match status" value="1"/>
</dbReference>
<feature type="region of interest" description="Disordered" evidence="10">
    <location>
        <begin position="778"/>
        <end position="801"/>
    </location>
</feature>
<dbReference type="SUPFAM" id="SSF52540">
    <property type="entry name" value="P-loop containing nucleoside triphosphate hydrolases"/>
    <property type="match status" value="1"/>
</dbReference>
<dbReference type="InterPro" id="IPR024743">
    <property type="entry name" value="Dynein_HC_stalk"/>
</dbReference>
<dbReference type="InterPro" id="IPR026983">
    <property type="entry name" value="DHC"/>
</dbReference>
<evidence type="ECO:0000256" key="6">
    <source>
        <dbReference type="ARBA" id="ARBA00022777"/>
    </source>
</evidence>
<dbReference type="InterPro" id="IPR027417">
    <property type="entry name" value="P-loop_NTPase"/>
</dbReference>
<feature type="compositionally biased region" description="Acidic residues" evidence="10">
    <location>
        <begin position="778"/>
        <end position="792"/>
    </location>
</feature>
<sequence>MKVPKSLLKFDDSNGGVFGGCSKLVPSDINVKDAKVVVAYLRSVQSVPQTSEASRVGADEELKHAQAAFEAAVDCLSKVKPRDLLEIKLMKRPPKRIHETINCCLILVNKNKKKWTWKEVDDDAFLTTLKNFDAGAIITDQEIGLLEKYIENPEFTYDNVQKASFAAANLCMWVTSFYKYNRILSQSASQTPDAAPTLDASEVARHQREALALGDLPFQRSRVMVVGQGRVGKTTLLRRLLGEPFDPNEKSTVGAVTQDIDTTMDARSVREQEGVDILQADTADGWNALLEGDADVDEEHVRAMRQEVARRAKETKEAKVKEEEEEEEKEEVANRQIEKDKLEAAPAPTPTLDPSTSTAPSSDPISIPSSVPIPSLPPKQQSSPRPSSKKEEEKMKDLGDVELGVDNKLRLNIWDYGGQRIFQSFQHLLVVRRAVYLVVFNMETFLESPAKAFSFLDFWLNTINIQANGAPVFLIGTRGDQVKDPKKYARISKLLHERYSSLLKDQLAVNETDGLCFFPVDNTSSSPQDLDRFKRLTALTEEKISNDKLPPLLTEGEPLPYIKDRVPIPWLNFIDELRKLSSERKDEEDNDDEEFESQPYLSTGLVSTPDTDTDADDSTETAMQIAQRCKVFEDLTTEEEKKTRLEVLLNNLHELGLVIFFSGSESLKSYVILQPQWLMDQICYVIRDYKRHRLRRDQRIQKKNLDEWLQLTQQGIASTNIIEKLWVGLDRDQIKFLRDLMIKIGLLVELNEDRKNWKGAAKGAVSGVRYFAPNIITTEDDDDEEDDDDDDNGAPPPELAGTETFTIASEMDGRPYLPNGFVERLIVWLMPYALDHTDDEPSVSLDFPHLSQVAEKGKVMVLIKIKDGEDRAVVALSSNGKEIVCSIQPLLEGGKVDWKRHAFHIVDLATDVNDEFFGGRLSLKSSRSVEIGGGGAVLTRSAKVADRKDTVADESDEAVNGDGKEDAPDSAILSFLTETCGIKAEKADTIAKNLKVEEIETTQDLVDYAEDDEDEFTELLTEAGCVPKKYVKKVKKGLKLLAEQEKSERDRKPYVLVVTGGDDLNTSEETALIHNAFSGDKKNRKALLLEENNIASMSESLSENRDLACVHFALHGAVGTDGKQTLAMRTSKGNSDMRRPDEVGDVIEGSQANVKSIVLNICQGAKSARDFIGGAGYVIGWKTDVVDSAAVQFSEQYYRSIKDGDSVEAAYFHAKTNMEKIYDWQFDLDPSSKADKKKLREKRDKMKRTTLKIAGVPAVFRKGAKGEEKIVEILEPTPEVAKAVERRQSLTYGERLIIAKMDEQGKKIDKIHSATDEIIGKFVKLEQIIKKGTSATMKAIFEATEVTTPTCFIILPYELEKEMKEEDQKTCLDKAGAWIEKVKVLLDDGAGAIKSPTSYLKRICSSAFNNKVEKLKNNLGEKELYLYLVDEFTGKPVVTAKDDAIYPIKIQTASDTMNKYLPMMRMGLQAVSVVNGATALANMFWPFVPSKLVPDSLTNKATKMVEELTKESNVEEFSSVQADLESVSVGGGGGKAKRGNDLRDFEKFLETFDEGRWFAGLRRVCKEEGGRGQAIWISKESEEKMRSIELQNEQEVARRFESKGKGGKKSSSSEEGIV</sequence>
<dbReference type="GO" id="GO:0051959">
    <property type="term" value="F:dynein light intermediate chain binding"/>
    <property type="evidence" value="ECO:0007669"/>
    <property type="project" value="InterPro"/>
</dbReference>
<feature type="region of interest" description="Disordered" evidence="10">
    <location>
        <begin position="1591"/>
        <end position="1618"/>
    </location>
</feature>
<accession>A0A9W7BAR5</accession>
<dbReference type="GO" id="GO:0045505">
    <property type="term" value="F:dynein intermediate chain binding"/>
    <property type="evidence" value="ECO:0007669"/>
    <property type="project" value="InterPro"/>
</dbReference>
<evidence type="ECO:0000256" key="7">
    <source>
        <dbReference type="ARBA" id="ARBA00022840"/>
    </source>
</evidence>
<evidence type="ECO:0000313" key="12">
    <source>
        <dbReference type="EMBL" id="GMH83378.1"/>
    </source>
</evidence>
<feature type="compositionally biased region" description="Basic and acidic residues" evidence="10">
    <location>
        <begin position="331"/>
        <end position="343"/>
    </location>
</feature>
<evidence type="ECO:0000256" key="1">
    <source>
        <dbReference type="ARBA" id="ARBA00008887"/>
    </source>
</evidence>
<reference evidence="13" key="1">
    <citation type="journal article" date="2023" name="Commun. Biol.">
        <title>Genome analysis of Parmales, the sister group of diatoms, reveals the evolutionary specialization of diatoms from phago-mixotrophs to photoautotrophs.</title>
        <authorList>
            <person name="Ban H."/>
            <person name="Sato S."/>
            <person name="Yoshikawa S."/>
            <person name="Yamada K."/>
            <person name="Nakamura Y."/>
            <person name="Ichinomiya M."/>
            <person name="Sato N."/>
            <person name="Blanc-Mathieu R."/>
            <person name="Endo H."/>
            <person name="Kuwata A."/>
            <person name="Ogata H."/>
        </authorList>
    </citation>
    <scope>NUCLEOTIDE SEQUENCE [LARGE SCALE GENOMIC DNA]</scope>
    <source>
        <strain evidence="13">NIES 3699</strain>
    </source>
</reference>
<keyword evidence="13" id="KW-1185">Reference proteome</keyword>
<evidence type="ECO:0000256" key="8">
    <source>
        <dbReference type="ARBA" id="ARBA00047899"/>
    </source>
</evidence>
<comment type="catalytic activity">
    <reaction evidence="8">
        <text>L-threonyl-[protein] + ATP = O-phospho-L-threonyl-[protein] + ADP + H(+)</text>
        <dbReference type="Rhea" id="RHEA:46608"/>
        <dbReference type="Rhea" id="RHEA-COMP:11060"/>
        <dbReference type="Rhea" id="RHEA-COMP:11605"/>
        <dbReference type="ChEBI" id="CHEBI:15378"/>
        <dbReference type="ChEBI" id="CHEBI:30013"/>
        <dbReference type="ChEBI" id="CHEBI:30616"/>
        <dbReference type="ChEBI" id="CHEBI:61977"/>
        <dbReference type="ChEBI" id="CHEBI:456216"/>
        <dbReference type="EC" id="2.7.11.1"/>
    </reaction>
</comment>
<evidence type="ECO:0000256" key="5">
    <source>
        <dbReference type="ARBA" id="ARBA00022741"/>
    </source>
</evidence>
<dbReference type="Pfam" id="PF08477">
    <property type="entry name" value="Roc"/>
    <property type="match status" value="2"/>
</dbReference>
<comment type="catalytic activity">
    <reaction evidence="9">
        <text>L-seryl-[protein] + ATP = O-phospho-L-seryl-[protein] + ADP + H(+)</text>
        <dbReference type="Rhea" id="RHEA:17989"/>
        <dbReference type="Rhea" id="RHEA-COMP:9863"/>
        <dbReference type="Rhea" id="RHEA-COMP:11604"/>
        <dbReference type="ChEBI" id="CHEBI:15378"/>
        <dbReference type="ChEBI" id="CHEBI:29999"/>
        <dbReference type="ChEBI" id="CHEBI:30616"/>
        <dbReference type="ChEBI" id="CHEBI:83421"/>
        <dbReference type="ChEBI" id="CHEBI:456216"/>
        <dbReference type="EC" id="2.7.11.1"/>
    </reaction>
</comment>
<feature type="compositionally biased region" description="Low complexity" evidence="10">
    <location>
        <begin position="1609"/>
        <end position="1618"/>
    </location>
</feature>
<evidence type="ECO:0000256" key="10">
    <source>
        <dbReference type="SAM" id="MobiDB-lite"/>
    </source>
</evidence>
<proteinExistence type="inferred from homology"/>
<dbReference type="EMBL" id="BRXX01000025">
    <property type="protein sequence ID" value="GMH83378.1"/>
    <property type="molecule type" value="Genomic_DNA"/>
</dbReference>
<dbReference type="GO" id="GO:0005858">
    <property type="term" value="C:axonemal dynein complex"/>
    <property type="evidence" value="ECO:0007669"/>
    <property type="project" value="TreeGrafter"/>
</dbReference>
<protein>
    <recommendedName>
        <fullName evidence="2">non-specific serine/threonine protein kinase</fullName>
        <ecNumber evidence="2">2.7.11.1</ecNumber>
    </recommendedName>
</protein>
<evidence type="ECO:0000256" key="4">
    <source>
        <dbReference type="ARBA" id="ARBA00022737"/>
    </source>
</evidence>
<dbReference type="PANTHER" id="PTHR46532">
    <property type="entry name" value="MALE FERTILITY FACTOR KL5"/>
    <property type="match status" value="1"/>
</dbReference>
<dbReference type="GO" id="GO:0016301">
    <property type="term" value="F:kinase activity"/>
    <property type="evidence" value="ECO:0007669"/>
    <property type="project" value="UniProtKB-KW"/>
</dbReference>
<evidence type="ECO:0000256" key="3">
    <source>
        <dbReference type="ARBA" id="ARBA00022679"/>
    </source>
</evidence>
<evidence type="ECO:0000256" key="2">
    <source>
        <dbReference type="ARBA" id="ARBA00012513"/>
    </source>
</evidence>
<keyword evidence="7" id="KW-0067">ATP-binding</keyword>
<dbReference type="GO" id="GO:0007018">
    <property type="term" value="P:microtubule-based movement"/>
    <property type="evidence" value="ECO:0007669"/>
    <property type="project" value="InterPro"/>
</dbReference>
<keyword evidence="5" id="KW-0547">Nucleotide-binding</keyword>
<comment type="similarity">
    <text evidence="1">Belongs to the dynein heavy chain family.</text>
</comment>
<dbReference type="PROSITE" id="PS51424">
    <property type="entry name" value="ROC"/>
    <property type="match status" value="1"/>
</dbReference>
<gene>
    <name evidence="12" type="ORF">TrVE_jg6496</name>
</gene>
<feature type="compositionally biased region" description="Basic and acidic residues" evidence="10">
    <location>
        <begin position="1595"/>
        <end position="1604"/>
    </location>
</feature>
<evidence type="ECO:0000256" key="9">
    <source>
        <dbReference type="ARBA" id="ARBA00048679"/>
    </source>
</evidence>
<dbReference type="Pfam" id="PF12777">
    <property type="entry name" value="MT"/>
    <property type="match status" value="1"/>
</dbReference>
<evidence type="ECO:0000259" key="11">
    <source>
        <dbReference type="PROSITE" id="PS51424"/>
    </source>
</evidence>
<keyword evidence="4" id="KW-0677">Repeat</keyword>
<dbReference type="Gene3D" id="3.40.50.300">
    <property type="entry name" value="P-loop containing nucleotide triphosphate hydrolases"/>
    <property type="match status" value="2"/>
</dbReference>
<feature type="region of interest" description="Disordered" evidence="10">
    <location>
        <begin position="314"/>
        <end position="399"/>
    </location>
</feature>
<feature type="domain" description="Roc" evidence="11">
    <location>
        <begin position="214"/>
        <end position="544"/>
    </location>
</feature>
<organism evidence="12 13">
    <name type="scientific">Triparma verrucosa</name>
    <dbReference type="NCBI Taxonomy" id="1606542"/>
    <lineage>
        <taxon>Eukaryota</taxon>
        <taxon>Sar</taxon>
        <taxon>Stramenopiles</taxon>
        <taxon>Ochrophyta</taxon>
        <taxon>Bolidophyceae</taxon>
        <taxon>Parmales</taxon>
        <taxon>Triparmaceae</taxon>
        <taxon>Triparma</taxon>
    </lineage>
</organism>
<dbReference type="CDD" id="cd00882">
    <property type="entry name" value="Ras_like_GTPase"/>
    <property type="match status" value="1"/>
</dbReference>
<dbReference type="PANTHER" id="PTHR46532:SF4">
    <property type="entry name" value="AAA+ ATPASE DOMAIN-CONTAINING PROTEIN"/>
    <property type="match status" value="1"/>
</dbReference>
<keyword evidence="6" id="KW-0418">Kinase</keyword>